<protein>
    <recommendedName>
        <fullName evidence="4 13">Laccase</fullName>
        <ecNumber evidence="4 13">1.10.3.2</ecNumber>
    </recommendedName>
    <alternativeName>
        <fullName evidence="13">Benzenediol:oxygen oxidoreductase</fullName>
    </alternativeName>
    <alternativeName>
        <fullName evidence="13">Diphenol oxidase</fullName>
    </alternativeName>
    <alternativeName>
        <fullName evidence="13">Urishiol oxidase</fullName>
    </alternativeName>
</protein>
<dbReference type="EMBL" id="JASCZI010151347">
    <property type="protein sequence ID" value="MED6172226.1"/>
    <property type="molecule type" value="Genomic_DNA"/>
</dbReference>
<dbReference type="EC" id="1.10.3.2" evidence="4 13"/>
<evidence type="ECO:0000256" key="9">
    <source>
        <dbReference type="ARBA" id="ARBA00023002"/>
    </source>
</evidence>
<keyword evidence="7 13" id="KW-0479">Metal-binding</keyword>
<dbReference type="InterPro" id="IPR001117">
    <property type="entry name" value="Cu-oxidase_2nd"/>
</dbReference>
<name>A0ABU6VIX8_9FABA</name>
<evidence type="ECO:0000256" key="13">
    <source>
        <dbReference type="RuleBase" id="RU361119"/>
    </source>
</evidence>
<dbReference type="GO" id="GO:0052716">
    <property type="term" value="F:hydroquinone:oxygen oxidoreductase activity"/>
    <property type="evidence" value="ECO:0007669"/>
    <property type="project" value="UniProtKB-EC"/>
</dbReference>
<proteinExistence type="inferred from homology"/>
<evidence type="ECO:0000256" key="12">
    <source>
        <dbReference type="ARBA" id="ARBA00023185"/>
    </source>
</evidence>
<dbReference type="CDD" id="cd13849">
    <property type="entry name" value="CuRO_1_LCC_plant"/>
    <property type="match status" value="1"/>
</dbReference>
<keyword evidence="6 13" id="KW-0964">Secreted</keyword>
<keyword evidence="9 13" id="KW-0560">Oxidoreductase</keyword>
<evidence type="ECO:0000259" key="14">
    <source>
        <dbReference type="Pfam" id="PF00394"/>
    </source>
</evidence>
<dbReference type="NCBIfam" id="TIGR03389">
    <property type="entry name" value="laccase"/>
    <property type="match status" value="1"/>
</dbReference>
<keyword evidence="5 13" id="KW-0052">Apoplast</keyword>
<dbReference type="PROSITE" id="PS00079">
    <property type="entry name" value="MULTICOPPER_OXIDASE1"/>
    <property type="match status" value="1"/>
</dbReference>
<gene>
    <name evidence="17" type="primary">LAC17_3</name>
    <name evidence="17" type="ORF">PIB30_048079</name>
</gene>
<evidence type="ECO:0000256" key="6">
    <source>
        <dbReference type="ARBA" id="ARBA00022525"/>
    </source>
</evidence>
<dbReference type="InterPro" id="IPR034285">
    <property type="entry name" value="CuRO_2_LCC"/>
</dbReference>
<dbReference type="InterPro" id="IPR034289">
    <property type="entry name" value="CuRO_3_LCC"/>
</dbReference>
<feature type="domain" description="Plastocyanin-like" evidence="16">
    <location>
        <begin position="1"/>
        <end position="100"/>
    </location>
</feature>
<dbReference type="PANTHER" id="PTHR11709">
    <property type="entry name" value="MULTI-COPPER OXIDASE"/>
    <property type="match status" value="1"/>
</dbReference>
<dbReference type="CDD" id="cd13875">
    <property type="entry name" value="CuRO_2_LCC_plant"/>
    <property type="match status" value="1"/>
</dbReference>
<dbReference type="InterPro" id="IPR034288">
    <property type="entry name" value="CuRO_1_LCC"/>
</dbReference>
<dbReference type="Pfam" id="PF07731">
    <property type="entry name" value="Cu-oxidase_2"/>
    <property type="match status" value="1"/>
</dbReference>
<dbReference type="Pfam" id="PF07732">
    <property type="entry name" value="Cu-oxidase_3"/>
    <property type="match status" value="1"/>
</dbReference>
<keyword evidence="8 13" id="KW-0677">Repeat</keyword>
<dbReference type="SUPFAM" id="SSF49503">
    <property type="entry name" value="Cupredoxins"/>
    <property type="match status" value="3"/>
</dbReference>
<dbReference type="InterPro" id="IPR017761">
    <property type="entry name" value="Laccase"/>
</dbReference>
<comment type="caution">
    <text evidence="17">The sequence shown here is derived from an EMBL/GenBank/DDBJ whole genome shotgun (WGS) entry which is preliminary data.</text>
</comment>
<evidence type="ECO:0000313" key="18">
    <source>
        <dbReference type="Proteomes" id="UP001341840"/>
    </source>
</evidence>
<dbReference type="InterPro" id="IPR008972">
    <property type="entry name" value="Cupredoxin"/>
</dbReference>
<comment type="similarity">
    <text evidence="3 13">Belongs to the multicopper oxidase family.</text>
</comment>
<organism evidence="17 18">
    <name type="scientific">Stylosanthes scabra</name>
    <dbReference type="NCBI Taxonomy" id="79078"/>
    <lineage>
        <taxon>Eukaryota</taxon>
        <taxon>Viridiplantae</taxon>
        <taxon>Streptophyta</taxon>
        <taxon>Embryophyta</taxon>
        <taxon>Tracheophyta</taxon>
        <taxon>Spermatophyta</taxon>
        <taxon>Magnoliopsida</taxon>
        <taxon>eudicotyledons</taxon>
        <taxon>Gunneridae</taxon>
        <taxon>Pentapetalae</taxon>
        <taxon>rosids</taxon>
        <taxon>fabids</taxon>
        <taxon>Fabales</taxon>
        <taxon>Fabaceae</taxon>
        <taxon>Papilionoideae</taxon>
        <taxon>50 kb inversion clade</taxon>
        <taxon>dalbergioids sensu lato</taxon>
        <taxon>Dalbergieae</taxon>
        <taxon>Pterocarpus clade</taxon>
        <taxon>Stylosanthes</taxon>
    </lineage>
</organism>
<comment type="subcellular location">
    <subcellularLocation>
        <location evidence="2 13">Secreted</location>
        <location evidence="2 13">Extracellular space</location>
        <location evidence="2 13">Apoplast</location>
    </subcellularLocation>
</comment>
<comment type="cofactor">
    <cofactor evidence="13">
        <name>Cu cation</name>
        <dbReference type="ChEBI" id="CHEBI:23378"/>
    </cofactor>
    <text evidence="13">Binds 4 Cu cations per monomer.</text>
</comment>
<evidence type="ECO:0000256" key="4">
    <source>
        <dbReference type="ARBA" id="ARBA00012297"/>
    </source>
</evidence>
<dbReference type="InterPro" id="IPR002355">
    <property type="entry name" value="Cu_oxidase_Cu_BS"/>
</dbReference>
<dbReference type="PANTHER" id="PTHR11709:SF417">
    <property type="entry name" value="LACCASE-17"/>
    <property type="match status" value="1"/>
</dbReference>
<sequence>MVTVNGQFPGPRIVAREGDRLLIKVVNHVQHNISIHWHGIRQLQSGWADGPAYVTQCPIQTGQSYVYNFTIVGQRGTLFWHAHISWLRSTVYGPLIILPKHGVPYPFTKPHKEVPIIFGEWWNADPEAVIAQALQTGGGPNVSDAYTINGLPGPLYNCSAKDTFKLRVKRGKTYLLRLINAALNDELFFSIANHTLTVVDVDAIYVKPFETNTILIAPGQTTNVLLKTKPHFPNATFLMSARPYATGQGTFDNSTVAGILEYQVPQNILMHSTNTLPLFKPTLPALNDTSFATKFSNKLRSLASPQFPANVPQNVDRHFFFTVSLGTSPCDSNQTCQGPNGTKFAASMNNVSFILPITTSLLQAHHFGQSHAVYSSNFPISPLIPFNYTGTPPNNTMVSNGTKLAVLPFNTSVELVLQDTSILGAESHPLHLHGFNFFVVGQGFGNFDPNKDPKKFNLVDPVERNTIGVPSGGWVAIRFLADNPGVWFMHCHLEVHTSWGLKMAWVVLDGELPNQKLLPPPADLPKC</sequence>
<dbReference type="InterPro" id="IPR011707">
    <property type="entry name" value="Cu-oxidase-like_N"/>
</dbReference>
<evidence type="ECO:0000256" key="8">
    <source>
        <dbReference type="ARBA" id="ARBA00022737"/>
    </source>
</evidence>
<evidence type="ECO:0000256" key="10">
    <source>
        <dbReference type="ARBA" id="ARBA00023008"/>
    </source>
</evidence>
<dbReference type="Proteomes" id="UP001341840">
    <property type="component" value="Unassembled WGS sequence"/>
</dbReference>
<evidence type="ECO:0000256" key="5">
    <source>
        <dbReference type="ARBA" id="ARBA00022523"/>
    </source>
</evidence>
<dbReference type="Gene3D" id="2.60.40.420">
    <property type="entry name" value="Cupredoxins - blue copper proteins"/>
    <property type="match status" value="3"/>
</dbReference>
<dbReference type="Pfam" id="PF00394">
    <property type="entry name" value="Cu-oxidase"/>
    <property type="match status" value="1"/>
</dbReference>
<accession>A0ABU6VIX8</accession>
<evidence type="ECO:0000259" key="16">
    <source>
        <dbReference type="Pfam" id="PF07732"/>
    </source>
</evidence>
<evidence type="ECO:0000256" key="7">
    <source>
        <dbReference type="ARBA" id="ARBA00022723"/>
    </source>
</evidence>
<evidence type="ECO:0000256" key="11">
    <source>
        <dbReference type="ARBA" id="ARBA00023180"/>
    </source>
</evidence>
<evidence type="ECO:0000259" key="15">
    <source>
        <dbReference type="Pfam" id="PF07731"/>
    </source>
</evidence>
<reference evidence="17 18" key="1">
    <citation type="journal article" date="2023" name="Plants (Basel)">
        <title>Bridging the Gap: Combining Genomics and Transcriptomics Approaches to Understand Stylosanthes scabra, an Orphan Legume from the Brazilian Caatinga.</title>
        <authorList>
            <person name="Ferreira-Neto J.R.C."/>
            <person name="da Silva M.D."/>
            <person name="Binneck E."/>
            <person name="de Melo N.F."/>
            <person name="da Silva R.H."/>
            <person name="de Melo A.L.T.M."/>
            <person name="Pandolfi V."/>
            <person name="Bustamante F.O."/>
            <person name="Brasileiro-Vidal A.C."/>
            <person name="Benko-Iseppon A.M."/>
        </authorList>
    </citation>
    <scope>NUCLEOTIDE SEQUENCE [LARGE SCALE GENOMIC DNA]</scope>
    <source>
        <tissue evidence="17">Leaves</tissue>
    </source>
</reference>
<dbReference type="PROSITE" id="PS00080">
    <property type="entry name" value="MULTICOPPER_OXIDASE2"/>
    <property type="match status" value="1"/>
</dbReference>
<dbReference type="CDD" id="cd13897">
    <property type="entry name" value="CuRO_3_LCC_plant"/>
    <property type="match status" value="1"/>
</dbReference>
<dbReference type="InterPro" id="IPR033138">
    <property type="entry name" value="Cu_oxidase_CS"/>
</dbReference>
<feature type="domain" description="Plastocyanin-like" evidence="15">
    <location>
        <begin position="385"/>
        <end position="509"/>
    </location>
</feature>
<dbReference type="InterPro" id="IPR011706">
    <property type="entry name" value="Cu-oxidase_C"/>
</dbReference>
<keyword evidence="12 13" id="KW-0439">Lignin degradation</keyword>
<comment type="function">
    <text evidence="13">Lignin degradation and detoxification of lignin-derived products.</text>
</comment>
<keyword evidence="11" id="KW-0325">Glycoprotein</keyword>
<comment type="catalytic activity">
    <reaction evidence="1 13">
        <text>4 hydroquinone + O2 = 4 benzosemiquinone + 2 H2O</text>
        <dbReference type="Rhea" id="RHEA:11276"/>
        <dbReference type="ChEBI" id="CHEBI:15377"/>
        <dbReference type="ChEBI" id="CHEBI:15379"/>
        <dbReference type="ChEBI" id="CHEBI:17594"/>
        <dbReference type="ChEBI" id="CHEBI:17977"/>
        <dbReference type="EC" id="1.10.3.2"/>
    </reaction>
</comment>
<keyword evidence="18" id="KW-1185">Reference proteome</keyword>
<evidence type="ECO:0000256" key="3">
    <source>
        <dbReference type="ARBA" id="ARBA00010609"/>
    </source>
</evidence>
<dbReference type="InterPro" id="IPR045087">
    <property type="entry name" value="Cu-oxidase_fam"/>
</dbReference>
<keyword evidence="10 13" id="KW-0186">Copper</keyword>
<feature type="domain" description="Plastocyanin-like" evidence="14">
    <location>
        <begin position="113"/>
        <end position="263"/>
    </location>
</feature>
<evidence type="ECO:0000256" key="1">
    <source>
        <dbReference type="ARBA" id="ARBA00000349"/>
    </source>
</evidence>
<evidence type="ECO:0000313" key="17">
    <source>
        <dbReference type="EMBL" id="MED6172226.1"/>
    </source>
</evidence>
<evidence type="ECO:0000256" key="2">
    <source>
        <dbReference type="ARBA" id="ARBA00004271"/>
    </source>
</evidence>